<dbReference type="GO" id="GO:0006032">
    <property type="term" value="P:chitin catabolic process"/>
    <property type="evidence" value="ECO:0007669"/>
    <property type="project" value="UniProtKB-KW"/>
</dbReference>
<dbReference type="EC" id="3.2.1.14" evidence="2"/>
<dbReference type="InterPro" id="IPR050542">
    <property type="entry name" value="Glycosyl_Hydrlase18_Chitinase"/>
</dbReference>
<comment type="caution">
    <text evidence="13">The sequence shown here is derived from an EMBL/GenBank/DDBJ whole genome shotgun (WGS) entry which is preliminary data.</text>
</comment>
<dbReference type="Gene3D" id="3.20.20.80">
    <property type="entry name" value="Glycosidases"/>
    <property type="match status" value="2"/>
</dbReference>
<evidence type="ECO:0000256" key="8">
    <source>
        <dbReference type="ARBA" id="ARBA00023326"/>
    </source>
</evidence>
<keyword evidence="3 10" id="KW-0378">Hydrolase</keyword>
<dbReference type="EMBL" id="QEFC01002700">
    <property type="protein sequence ID" value="KAE9451717.1"/>
    <property type="molecule type" value="Genomic_DNA"/>
</dbReference>
<evidence type="ECO:0000256" key="10">
    <source>
        <dbReference type="RuleBase" id="RU000489"/>
    </source>
</evidence>
<keyword evidence="14" id="KW-1185">Reference proteome</keyword>
<evidence type="ECO:0000313" key="13">
    <source>
        <dbReference type="EMBL" id="KAE9451717.1"/>
    </source>
</evidence>
<dbReference type="Pfam" id="PF00704">
    <property type="entry name" value="Glyco_hydro_18"/>
    <property type="match status" value="2"/>
</dbReference>
<dbReference type="FunFam" id="3.20.20.80:FF:000015">
    <property type="entry name" value="Acidic endochitinase SE2"/>
    <property type="match status" value="1"/>
</dbReference>
<accession>A0A6A4LA31</accession>
<evidence type="ECO:0000256" key="9">
    <source>
        <dbReference type="ARBA" id="ARBA00059418"/>
    </source>
</evidence>
<feature type="non-terminal residue" evidence="13">
    <location>
        <position position="1"/>
    </location>
</feature>
<evidence type="ECO:0000259" key="12">
    <source>
        <dbReference type="PROSITE" id="PS51910"/>
    </source>
</evidence>
<dbReference type="SUPFAM" id="SSF51445">
    <property type="entry name" value="(Trans)glycosidases"/>
    <property type="match status" value="2"/>
</dbReference>
<evidence type="ECO:0000256" key="3">
    <source>
        <dbReference type="ARBA" id="ARBA00022801"/>
    </source>
</evidence>
<dbReference type="PROSITE" id="PS01095">
    <property type="entry name" value="GH18_1"/>
    <property type="match status" value="1"/>
</dbReference>
<dbReference type="Proteomes" id="UP000428333">
    <property type="component" value="Linkage Group LG10"/>
</dbReference>
<dbReference type="PANTHER" id="PTHR45708">
    <property type="entry name" value="ENDOCHITINASE"/>
    <property type="match status" value="1"/>
</dbReference>
<feature type="domain" description="GH18" evidence="12">
    <location>
        <begin position="355"/>
        <end position="629"/>
    </location>
</feature>
<evidence type="ECO:0000313" key="14">
    <source>
        <dbReference type="Proteomes" id="UP000428333"/>
    </source>
</evidence>
<dbReference type="InterPro" id="IPR017853">
    <property type="entry name" value="GH"/>
</dbReference>
<evidence type="ECO:0000256" key="7">
    <source>
        <dbReference type="ARBA" id="ARBA00023295"/>
    </source>
</evidence>
<dbReference type="InterPro" id="IPR045321">
    <property type="entry name" value="Cts1-like"/>
</dbReference>
<dbReference type="GO" id="GO:0005576">
    <property type="term" value="C:extracellular region"/>
    <property type="evidence" value="ECO:0007669"/>
    <property type="project" value="TreeGrafter"/>
</dbReference>
<dbReference type="PROSITE" id="PS51910">
    <property type="entry name" value="GH18_2"/>
    <property type="match status" value="2"/>
</dbReference>
<keyword evidence="8" id="KW-0624">Polysaccharide degradation</keyword>
<dbReference type="InterPro" id="IPR001579">
    <property type="entry name" value="Glyco_hydro_18_chit_AS"/>
</dbReference>
<proteinExistence type="predicted"/>
<keyword evidence="7 10" id="KW-0326">Glycosidase</keyword>
<comment type="catalytic activity">
    <reaction evidence="1">
        <text>Random endo-hydrolysis of N-acetyl-beta-D-glucosaminide (1-&gt;4)-beta-linkages in chitin and chitodextrins.</text>
        <dbReference type="EC" id="3.2.1.14"/>
    </reaction>
</comment>
<comment type="function">
    <text evidence="9">This protein functions as a defense against chitin containing fungal pathogens.</text>
</comment>
<evidence type="ECO:0000256" key="1">
    <source>
        <dbReference type="ARBA" id="ARBA00000822"/>
    </source>
</evidence>
<keyword evidence="11" id="KW-0472">Membrane</keyword>
<keyword evidence="11" id="KW-1133">Transmembrane helix</keyword>
<evidence type="ECO:0000256" key="4">
    <source>
        <dbReference type="ARBA" id="ARBA00023024"/>
    </source>
</evidence>
<keyword evidence="4" id="KW-0146">Chitin degradation</keyword>
<dbReference type="InterPro" id="IPR001223">
    <property type="entry name" value="Glyco_hydro18_cat"/>
</dbReference>
<feature type="transmembrane region" description="Helical" evidence="11">
    <location>
        <begin position="329"/>
        <end position="346"/>
    </location>
</feature>
<dbReference type="CDD" id="cd02877">
    <property type="entry name" value="GH18_hevamine_XipI_class_III"/>
    <property type="match status" value="1"/>
</dbReference>
<name>A0A6A4LA31_9ERIC</name>
<dbReference type="GO" id="GO:0000272">
    <property type="term" value="P:polysaccharide catabolic process"/>
    <property type="evidence" value="ECO:0007669"/>
    <property type="project" value="UniProtKB-KW"/>
</dbReference>
<dbReference type="AlphaFoldDB" id="A0A6A4LA31"/>
<evidence type="ECO:0000256" key="6">
    <source>
        <dbReference type="ARBA" id="ARBA00023277"/>
    </source>
</evidence>
<evidence type="ECO:0000256" key="11">
    <source>
        <dbReference type="SAM" id="Phobius"/>
    </source>
</evidence>
<keyword evidence="5" id="KW-1015">Disulfide bond</keyword>
<evidence type="ECO:0000256" key="5">
    <source>
        <dbReference type="ARBA" id="ARBA00023157"/>
    </source>
</evidence>
<keyword evidence="6" id="KW-0119">Carbohydrate metabolism</keyword>
<gene>
    <name evidence="13" type="ORF">C3L33_16383</name>
</gene>
<organism evidence="13 14">
    <name type="scientific">Rhododendron williamsianum</name>
    <dbReference type="NCBI Taxonomy" id="262921"/>
    <lineage>
        <taxon>Eukaryota</taxon>
        <taxon>Viridiplantae</taxon>
        <taxon>Streptophyta</taxon>
        <taxon>Embryophyta</taxon>
        <taxon>Tracheophyta</taxon>
        <taxon>Spermatophyta</taxon>
        <taxon>Magnoliopsida</taxon>
        <taxon>eudicotyledons</taxon>
        <taxon>Gunneridae</taxon>
        <taxon>Pentapetalae</taxon>
        <taxon>asterids</taxon>
        <taxon>Ericales</taxon>
        <taxon>Ericaceae</taxon>
        <taxon>Ericoideae</taxon>
        <taxon>Rhodoreae</taxon>
        <taxon>Rhododendron</taxon>
    </lineage>
</organism>
<protein>
    <recommendedName>
        <fullName evidence="2">chitinase</fullName>
        <ecNumber evidence="2">3.2.1.14</ecNumber>
    </recommendedName>
</protein>
<sequence length="629" mass="67748">MERGWWSGKGGDGVSVVVVLESGSGGVMVGWQWSKGSVMVAVSSGGGGVVAACGGMVMVATMCGGGGGVVARRGGIGVYVGGAENLTALCDTGRFAYVNIEFLDVFGNGQTPSLSLPPPNCNPATNGCTVISNQIRHCQRKGIKVMLSIGGTVGDYSLASKADAKNVSLYLWNNYLGGCSPNRPFGAAVLDGIDFYIKQSFDLYWDDLARYLHGFSKRGKKKVYLSAAPGCAYPDSSLGKALKTGLFDFVWVLYYSNFDLPSCMYLGGSTSNLLNSWALWTKSVKARKFFLGLVVVPRPSDTEVIPGRFIPVDVLTNQIDKNMASKTQVATPPLFLLLSLIFIALLKTTAAHRRGGIAVYWGQDGREGNLTALCDTGRFAYVNIAFLNVFGNGSTPSINLAGHCNPATNGCTIFSDQICHCQEKGIKVLLSLGGGIGTYSLASKADAKNVSLYLWNNFLGGCSPNRPLGAAVLDGIDFDIEQSSANWNYLARYLYDYKYNKWGKKVYLSAAPQCPYPDAHLGNALQTGLFDYVWVQFYNNPSCEYLNSNTTDLLTSWAKWTKSVKAKLFFVGLPAAPQAAGSGFIPANVLTSQILPVVKKSKKYGGVMLWDKYWDDQDEYSTAILCSVE</sequence>
<reference evidence="13 14" key="1">
    <citation type="journal article" date="2019" name="Genome Biol. Evol.">
        <title>The Rhododendron genome and chromosomal organization provide insight into shared whole-genome duplications across the heath family (Ericaceae).</title>
        <authorList>
            <person name="Soza V.L."/>
            <person name="Lindsley D."/>
            <person name="Waalkes A."/>
            <person name="Ramage E."/>
            <person name="Patwardhan R.P."/>
            <person name="Burton J.N."/>
            <person name="Adey A."/>
            <person name="Kumar A."/>
            <person name="Qiu R."/>
            <person name="Shendure J."/>
            <person name="Hall B."/>
        </authorList>
    </citation>
    <scope>NUCLEOTIDE SEQUENCE [LARGE SCALE GENOMIC DNA]</scope>
    <source>
        <strain evidence="13">RSF 1966-606</strain>
    </source>
</reference>
<keyword evidence="11" id="KW-0812">Transmembrane</keyword>
<dbReference type="PANTHER" id="PTHR45708:SF21">
    <property type="entry name" value="ACIDIC ENDOCHITINASE"/>
    <property type="match status" value="1"/>
</dbReference>
<evidence type="ECO:0000256" key="2">
    <source>
        <dbReference type="ARBA" id="ARBA00012729"/>
    </source>
</evidence>
<dbReference type="GO" id="GO:0008843">
    <property type="term" value="F:endochitinase activity"/>
    <property type="evidence" value="ECO:0007669"/>
    <property type="project" value="UniProtKB-EC"/>
</dbReference>
<dbReference type="OrthoDB" id="6020543at2759"/>
<feature type="domain" description="GH18" evidence="12">
    <location>
        <begin position="74"/>
        <end position="326"/>
    </location>
</feature>